<dbReference type="Pfam" id="PF01423">
    <property type="entry name" value="LSM"/>
    <property type="match status" value="1"/>
</dbReference>
<accession>A0A8H3TZQ4</accession>
<evidence type="ECO:0000313" key="2">
    <source>
        <dbReference type="EMBL" id="GHJ89835.1"/>
    </source>
</evidence>
<dbReference type="Gene3D" id="2.30.30.100">
    <property type="match status" value="1"/>
</dbReference>
<dbReference type="InterPro" id="IPR010920">
    <property type="entry name" value="LSM_dom_sf"/>
</dbReference>
<name>A0A8H3TZQ4_9TREE</name>
<keyword evidence="3" id="KW-1185">Reference proteome</keyword>
<sequence length="95" mass="10645">MDLNSLLYSTLQITVTDGRAFIGHFVCTDHDQNIILAQAEELLPKHLLDDPEERPISVGAWGGREMGLVMIKGKDIVKIEAQMPTVVREERDDVT</sequence>
<dbReference type="OrthoDB" id="368909at2759"/>
<dbReference type="EMBL" id="BLZA01000049">
    <property type="protein sequence ID" value="GHJ89835.1"/>
    <property type="molecule type" value="Genomic_DNA"/>
</dbReference>
<gene>
    <name evidence="2" type="ORF">NliqN6_6237</name>
</gene>
<dbReference type="PANTHER" id="PTHR10701">
    <property type="entry name" value="SMALL NUCLEAR RIBONUCLEOPROTEIN-ASSOCIATED PROTEIN B AND N"/>
    <property type="match status" value="1"/>
</dbReference>
<dbReference type="SUPFAM" id="SSF50182">
    <property type="entry name" value="Sm-like ribonucleoproteins"/>
    <property type="match status" value="1"/>
</dbReference>
<evidence type="ECO:0000259" key="1">
    <source>
        <dbReference type="SMART" id="SM00651"/>
    </source>
</evidence>
<dbReference type="CDD" id="cd06168">
    <property type="entry name" value="LSMD1"/>
    <property type="match status" value="1"/>
</dbReference>
<organism evidence="2 3">
    <name type="scientific">Naganishia liquefaciens</name>
    <dbReference type="NCBI Taxonomy" id="104408"/>
    <lineage>
        <taxon>Eukaryota</taxon>
        <taxon>Fungi</taxon>
        <taxon>Dikarya</taxon>
        <taxon>Basidiomycota</taxon>
        <taxon>Agaricomycotina</taxon>
        <taxon>Tremellomycetes</taxon>
        <taxon>Filobasidiales</taxon>
        <taxon>Filobasidiaceae</taxon>
        <taxon>Naganishia</taxon>
    </lineage>
</organism>
<dbReference type="GO" id="GO:0031417">
    <property type="term" value="C:NatC complex"/>
    <property type="evidence" value="ECO:0007669"/>
    <property type="project" value="InterPro"/>
</dbReference>
<dbReference type="PANTHER" id="PTHR10701:SF5">
    <property type="entry name" value="N-ALPHA-ACETYLTRANSFERASE 38, NATC AUXILIARY SUBUNIT"/>
    <property type="match status" value="1"/>
</dbReference>
<dbReference type="Proteomes" id="UP000620104">
    <property type="component" value="Unassembled WGS sequence"/>
</dbReference>
<comment type="caution">
    <text evidence="2">The sequence shown here is derived from an EMBL/GenBank/DDBJ whole genome shotgun (WGS) entry which is preliminary data.</text>
</comment>
<dbReference type="SMART" id="SM00651">
    <property type="entry name" value="Sm"/>
    <property type="match status" value="1"/>
</dbReference>
<protein>
    <recommendedName>
        <fullName evidence="1">Sm domain-containing protein</fullName>
    </recommendedName>
</protein>
<reference evidence="2" key="1">
    <citation type="submission" date="2020-07" db="EMBL/GenBank/DDBJ databases">
        <title>Draft Genome Sequence of a Deep-Sea Yeast, Naganishia (Cryptococcus) liquefaciens strain N6.</title>
        <authorList>
            <person name="Han Y.W."/>
            <person name="Kajitani R."/>
            <person name="Morimoto H."/>
            <person name="Parhat M."/>
            <person name="Tsubouchi H."/>
            <person name="Bakenova O."/>
            <person name="Ogata M."/>
            <person name="Argunhan B."/>
            <person name="Aoki R."/>
            <person name="Kajiwara S."/>
            <person name="Itoh T."/>
            <person name="Iwasaki H."/>
        </authorList>
    </citation>
    <scope>NUCLEOTIDE SEQUENCE</scope>
    <source>
        <strain evidence="2">N6</strain>
    </source>
</reference>
<proteinExistence type="predicted"/>
<dbReference type="InterPro" id="IPR050914">
    <property type="entry name" value="snRNP_SmB/NAA38-like"/>
</dbReference>
<dbReference type="AlphaFoldDB" id="A0A8H3TZQ4"/>
<dbReference type="InterPro" id="IPR001163">
    <property type="entry name" value="Sm_dom_euk/arc"/>
</dbReference>
<evidence type="ECO:0000313" key="3">
    <source>
        <dbReference type="Proteomes" id="UP000620104"/>
    </source>
</evidence>
<dbReference type="InterPro" id="IPR034110">
    <property type="entry name" value="LSMD1_Sm"/>
</dbReference>
<feature type="domain" description="Sm" evidence="1">
    <location>
        <begin position="1"/>
        <end position="81"/>
    </location>
</feature>